<dbReference type="Proteomes" id="UP000009227">
    <property type="component" value="Chromosome"/>
</dbReference>
<keyword evidence="1" id="KW-0175">Coiled coil</keyword>
<evidence type="ECO:0000313" key="2">
    <source>
        <dbReference type="EMBL" id="AEF96315.1"/>
    </source>
</evidence>
<protein>
    <submittedName>
        <fullName evidence="2">Uncharacterized protein</fullName>
    </submittedName>
</protein>
<organism evidence="3">
    <name type="scientific">Methanotorris igneus (strain DSM 5666 / JCM 11834 / Kol 5)</name>
    <dbReference type="NCBI Taxonomy" id="880724"/>
    <lineage>
        <taxon>Archaea</taxon>
        <taxon>Methanobacteriati</taxon>
        <taxon>Methanobacteriota</taxon>
        <taxon>Methanomada group</taxon>
        <taxon>Methanococci</taxon>
        <taxon>Methanococcales</taxon>
        <taxon>Methanocaldococcaceae</taxon>
        <taxon>Methanotorris</taxon>
    </lineage>
</organism>
<name>F6BCV4_METIK</name>
<dbReference type="AlphaFoldDB" id="F6BCV4"/>
<keyword evidence="3" id="KW-1185">Reference proteome</keyword>
<accession>F6BCV4</accession>
<dbReference type="STRING" id="880724.Metig_0769"/>
<dbReference type="KEGG" id="mig:Metig_0769"/>
<sequence>MEEMDLKKIAELIILKDKDFEEKDKLKELLVKYVKIRDEIGILESILEDFEELDIKLKNLAKDIEITEKLLDKLNKNINISNYNEIKKLFKKFKSIEISLDESSRWDIYHKIETLKKDLEDVERQLEFAILNYAIAKTGNDNYLELMRYLEER</sequence>
<feature type="coiled-coil region" evidence="1">
    <location>
        <begin position="43"/>
        <end position="77"/>
    </location>
</feature>
<evidence type="ECO:0000256" key="1">
    <source>
        <dbReference type="SAM" id="Coils"/>
    </source>
</evidence>
<dbReference type="RefSeq" id="WP_013798918.1">
    <property type="nucleotide sequence ID" value="NC_015562.1"/>
</dbReference>
<dbReference type="EMBL" id="CP002737">
    <property type="protein sequence ID" value="AEF96315.1"/>
    <property type="molecule type" value="Genomic_DNA"/>
</dbReference>
<gene>
    <name evidence="2" type="ordered locus">Metig_0769</name>
</gene>
<proteinExistence type="predicted"/>
<dbReference type="HOGENOM" id="CLU_1631690_0_0_2"/>
<reference evidence="2 3" key="1">
    <citation type="submission" date="2011-05" db="EMBL/GenBank/DDBJ databases">
        <title>Complete sequence of Methanotorris igneus Kol 5.</title>
        <authorList>
            <consortium name="US DOE Joint Genome Institute"/>
            <person name="Lucas S."/>
            <person name="Han J."/>
            <person name="Lapidus A."/>
            <person name="Cheng J.-F."/>
            <person name="Goodwin L."/>
            <person name="Pitluck S."/>
            <person name="Peters L."/>
            <person name="Mikhailova N."/>
            <person name="Chertkov O."/>
            <person name="Han C."/>
            <person name="Tapia R."/>
            <person name="Land M."/>
            <person name="Hauser L."/>
            <person name="Kyrpides N."/>
            <person name="Ivanova N."/>
            <person name="Pagani I."/>
            <person name="Sieprawska-Lupa M."/>
            <person name="Whitman W."/>
            <person name="Woyke T."/>
        </authorList>
    </citation>
    <scope>NUCLEOTIDE SEQUENCE [LARGE SCALE GENOMIC DNA]</scope>
    <source>
        <strain evidence="3">DSM 5666 / JCM 11834 / Kol 5</strain>
    </source>
</reference>
<dbReference type="GeneID" id="10643609"/>
<evidence type="ECO:0000313" key="3">
    <source>
        <dbReference type="Proteomes" id="UP000009227"/>
    </source>
</evidence>